<dbReference type="Gene3D" id="3.80.10.10">
    <property type="entry name" value="Ribonuclease Inhibitor"/>
    <property type="match status" value="1"/>
</dbReference>
<keyword evidence="3" id="KW-0677">Repeat</keyword>
<dbReference type="Gene3D" id="3.40.50.300">
    <property type="entry name" value="P-loop containing nucleotide triphosphate hydrolases"/>
    <property type="match status" value="1"/>
</dbReference>
<evidence type="ECO:0000259" key="7">
    <source>
        <dbReference type="Pfam" id="PF18052"/>
    </source>
</evidence>
<dbReference type="SUPFAM" id="SSF52540">
    <property type="entry name" value="P-loop containing nucleoside triphosphate hydrolases"/>
    <property type="match status" value="1"/>
</dbReference>
<reference evidence="9" key="1">
    <citation type="journal article" date="2022" name="Cell">
        <title>Repeat-based holocentromeres influence genome architecture and karyotype evolution.</title>
        <authorList>
            <person name="Hofstatter P.G."/>
            <person name="Thangavel G."/>
            <person name="Lux T."/>
            <person name="Neumann P."/>
            <person name="Vondrak T."/>
            <person name="Novak P."/>
            <person name="Zhang M."/>
            <person name="Costa L."/>
            <person name="Castellani M."/>
            <person name="Scott A."/>
            <person name="Toegelov H."/>
            <person name="Fuchs J."/>
            <person name="Mata-Sucre Y."/>
            <person name="Dias Y."/>
            <person name="Vanzela A.L.L."/>
            <person name="Huettel B."/>
            <person name="Almeida C.C.S."/>
            <person name="Simkova H."/>
            <person name="Souza G."/>
            <person name="Pedrosa-Harand A."/>
            <person name="Macas J."/>
            <person name="Mayer K.F.X."/>
            <person name="Houben A."/>
            <person name="Marques A."/>
        </authorList>
    </citation>
    <scope>NUCLEOTIDE SEQUENCE</scope>
    <source>
        <strain evidence="9">RhyBre1mFocal</strain>
    </source>
</reference>
<gene>
    <name evidence="9" type="ORF">LUZ63_009013</name>
</gene>
<evidence type="ECO:0000256" key="1">
    <source>
        <dbReference type="ARBA" id="ARBA00008894"/>
    </source>
</evidence>
<evidence type="ECO:0000313" key="10">
    <source>
        <dbReference type="Proteomes" id="UP001151287"/>
    </source>
</evidence>
<evidence type="ECO:0000256" key="3">
    <source>
        <dbReference type="ARBA" id="ARBA00022737"/>
    </source>
</evidence>
<evidence type="ECO:0000256" key="5">
    <source>
        <dbReference type="ARBA" id="ARBA00022821"/>
    </source>
</evidence>
<comment type="caution">
    <text evidence="9">The sequence shown here is derived from an EMBL/GenBank/DDBJ whole genome shotgun (WGS) entry which is preliminary data.</text>
</comment>
<protein>
    <submittedName>
        <fullName evidence="9">Uncharacterized protein</fullName>
    </submittedName>
</protein>
<dbReference type="PANTHER" id="PTHR23155">
    <property type="entry name" value="DISEASE RESISTANCE PROTEIN RP"/>
    <property type="match status" value="1"/>
</dbReference>
<proteinExistence type="inferred from homology"/>
<keyword evidence="5" id="KW-0611">Plant defense</keyword>
<dbReference type="Pfam" id="PF00931">
    <property type="entry name" value="NB-ARC"/>
    <property type="match status" value="1"/>
</dbReference>
<dbReference type="InterPro" id="IPR044974">
    <property type="entry name" value="Disease_R_plants"/>
</dbReference>
<dbReference type="OrthoDB" id="3064467at2759"/>
<dbReference type="GO" id="GO:0042742">
    <property type="term" value="P:defense response to bacterium"/>
    <property type="evidence" value="ECO:0007669"/>
    <property type="project" value="UniProtKB-ARBA"/>
</dbReference>
<feature type="domain" description="Disease resistance protein winged helix" evidence="8">
    <location>
        <begin position="427"/>
        <end position="500"/>
    </location>
</feature>
<dbReference type="PRINTS" id="PR00364">
    <property type="entry name" value="DISEASERSIST"/>
</dbReference>
<dbReference type="GO" id="GO:0009626">
    <property type="term" value="P:plant-type hypersensitive response"/>
    <property type="evidence" value="ECO:0007669"/>
    <property type="project" value="UniProtKB-ARBA"/>
</dbReference>
<evidence type="ECO:0000313" key="9">
    <source>
        <dbReference type="EMBL" id="KAJ1692315.1"/>
    </source>
</evidence>
<dbReference type="InterPro" id="IPR042197">
    <property type="entry name" value="Apaf_helical"/>
</dbReference>
<dbReference type="InterPro" id="IPR058922">
    <property type="entry name" value="WHD_DRP"/>
</dbReference>
<dbReference type="InterPro" id="IPR038005">
    <property type="entry name" value="RX-like_CC"/>
</dbReference>
<evidence type="ECO:0000256" key="4">
    <source>
        <dbReference type="ARBA" id="ARBA00022741"/>
    </source>
</evidence>
<dbReference type="SUPFAM" id="SSF52058">
    <property type="entry name" value="L domain-like"/>
    <property type="match status" value="1"/>
</dbReference>
<accession>A0A9Q0CEK6</accession>
<evidence type="ECO:0000256" key="2">
    <source>
        <dbReference type="ARBA" id="ARBA00022614"/>
    </source>
</evidence>
<dbReference type="Gene3D" id="1.10.8.430">
    <property type="entry name" value="Helical domain of apoptotic protease-activating factors"/>
    <property type="match status" value="1"/>
</dbReference>
<dbReference type="FunFam" id="3.40.50.300:FF:001091">
    <property type="entry name" value="Probable disease resistance protein At1g61300"/>
    <property type="match status" value="1"/>
</dbReference>
<dbReference type="InterPro" id="IPR036388">
    <property type="entry name" value="WH-like_DNA-bd_sf"/>
</dbReference>
<dbReference type="InterPro" id="IPR002182">
    <property type="entry name" value="NB-ARC"/>
</dbReference>
<dbReference type="GO" id="GO:0002758">
    <property type="term" value="P:innate immune response-activating signaling pathway"/>
    <property type="evidence" value="ECO:0007669"/>
    <property type="project" value="UniProtKB-ARBA"/>
</dbReference>
<dbReference type="Proteomes" id="UP001151287">
    <property type="component" value="Unassembled WGS sequence"/>
</dbReference>
<evidence type="ECO:0000259" key="8">
    <source>
        <dbReference type="Pfam" id="PF23559"/>
    </source>
</evidence>
<dbReference type="InterPro" id="IPR041118">
    <property type="entry name" value="Rx_N"/>
</dbReference>
<dbReference type="AlphaFoldDB" id="A0A9Q0CEK6"/>
<comment type="similarity">
    <text evidence="1">Belongs to the disease resistance NB-LRR family.</text>
</comment>
<dbReference type="Gene3D" id="1.20.5.4130">
    <property type="match status" value="1"/>
</dbReference>
<name>A0A9Q0CEK6_9POAL</name>
<dbReference type="CDD" id="cd14798">
    <property type="entry name" value="RX-CC_like"/>
    <property type="match status" value="1"/>
</dbReference>
<dbReference type="InterPro" id="IPR032675">
    <property type="entry name" value="LRR_dom_sf"/>
</dbReference>
<dbReference type="EMBL" id="JAMQYH010000003">
    <property type="protein sequence ID" value="KAJ1692315.1"/>
    <property type="molecule type" value="Genomic_DNA"/>
</dbReference>
<feature type="domain" description="NB-ARC" evidence="6">
    <location>
        <begin position="171"/>
        <end position="345"/>
    </location>
</feature>
<keyword evidence="2" id="KW-0433">Leucine-rich repeat</keyword>
<keyword evidence="4" id="KW-0547">Nucleotide-binding</keyword>
<organism evidence="9 10">
    <name type="scientific">Rhynchospora breviuscula</name>
    <dbReference type="NCBI Taxonomy" id="2022672"/>
    <lineage>
        <taxon>Eukaryota</taxon>
        <taxon>Viridiplantae</taxon>
        <taxon>Streptophyta</taxon>
        <taxon>Embryophyta</taxon>
        <taxon>Tracheophyta</taxon>
        <taxon>Spermatophyta</taxon>
        <taxon>Magnoliopsida</taxon>
        <taxon>Liliopsida</taxon>
        <taxon>Poales</taxon>
        <taxon>Cyperaceae</taxon>
        <taxon>Cyperoideae</taxon>
        <taxon>Rhynchosporeae</taxon>
        <taxon>Rhynchospora</taxon>
    </lineage>
</organism>
<evidence type="ECO:0000259" key="6">
    <source>
        <dbReference type="Pfam" id="PF00931"/>
    </source>
</evidence>
<feature type="domain" description="Disease resistance N-terminal" evidence="7">
    <location>
        <begin position="5"/>
        <end position="83"/>
    </location>
</feature>
<sequence>MAESIVKFILGKLADATVQELLHLCGVDKQVKLVSDELGWIQAFLKDADRKNNNGDERQRHWVKEIRDVAYDIEDTIDKACLLGIEMENPKKRPRKMEAFKRVFKSPKKLPAQHELGVEIKEILKRIEKISENRVKYGTNNLGEGSGGQIELPVKPLLIPNLDDPDVLGFEHDRDNIVNKLLDDNTGRRCIVSIVGPGGLGKTTLARKAYNSPGVKTKFNLRILITISQKFKLVDILRKLVEEIRGRPVNANEQGQQEDYFHGKLYEYLREKKYLVVLDDVWTDKLWFQIKEAFPDTKNGSRVLMTTRFFDVAKSADPTSEPYKLPYLTEKPSLDLLLKKALPNQEPEKGYPDDLCDLAKEFIKKCGGLPLALVLLGGLLSKQTPDVHSWRKVLKRMDWLDDASKVIATSYDDLPFALKSCFMYFALFPEDYEINARSLIRMWVAEGFIPYNDDSERTLEHIAQNFLEDLVQRSMVQVSRRALDHSIEWCYMHDLLHDIAIKKAKEDNFLTVSSNPDDQRGCSGARRVAFHHGNCNELMKDAIPNLRSLFCFKEVPNLSRHRQLKILSHMQKGLLTERHRYEVSTSLRYMQLSKGHYSIHFVGSKIMSFLQTIDVRLAWSVDLPESIWYIKTLRHVLLPYTQTTPGPPPMVHMRNLQTLVGVTTVLSWTEGLPNLPCLRELDITVEDEFPWELLLTFLGTLKHLESLTILCLQPEQKNVISNAFKNVKFMRDPRIL</sequence>
<dbReference type="Pfam" id="PF23559">
    <property type="entry name" value="WHD_DRP"/>
    <property type="match status" value="1"/>
</dbReference>
<keyword evidence="10" id="KW-1185">Reference proteome</keyword>
<dbReference type="InterPro" id="IPR027417">
    <property type="entry name" value="P-loop_NTPase"/>
</dbReference>
<dbReference type="PANTHER" id="PTHR23155:SF1185">
    <property type="entry name" value="DISEASE RESISTANCE RPP8-LIKE PROTEIN 3-RELATED"/>
    <property type="match status" value="1"/>
</dbReference>
<dbReference type="GO" id="GO:0043531">
    <property type="term" value="F:ADP binding"/>
    <property type="evidence" value="ECO:0007669"/>
    <property type="project" value="InterPro"/>
</dbReference>
<dbReference type="Pfam" id="PF18052">
    <property type="entry name" value="Rx_N"/>
    <property type="match status" value="1"/>
</dbReference>
<dbReference type="Gene3D" id="1.10.10.10">
    <property type="entry name" value="Winged helix-like DNA-binding domain superfamily/Winged helix DNA-binding domain"/>
    <property type="match status" value="1"/>
</dbReference>
<dbReference type="FunFam" id="1.10.10.10:FF:000322">
    <property type="entry name" value="Probable disease resistance protein At1g63360"/>
    <property type="match status" value="1"/>
</dbReference>